<evidence type="ECO:0000313" key="1">
    <source>
        <dbReference type="EMBL" id="PYC63372.1"/>
    </source>
</evidence>
<name>A0A318NJY3_9ACTN</name>
<dbReference type="GO" id="GO:0005737">
    <property type="term" value="C:cytoplasm"/>
    <property type="evidence" value="ECO:0007669"/>
    <property type="project" value="TreeGrafter"/>
</dbReference>
<dbReference type="GO" id="GO:0044550">
    <property type="term" value="P:secondary metabolite biosynthetic process"/>
    <property type="evidence" value="ECO:0007669"/>
    <property type="project" value="TreeGrafter"/>
</dbReference>
<organism evidence="1 2">
    <name type="scientific">Micromonospora arborensis</name>
    <dbReference type="NCBI Taxonomy" id="2116518"/>
    <lineage>
        <taxon>Bacteria</taxon>
        <taxon>Bacillati</taxon>
        <taxon>Actinomycetota</taxon>
        <taxon>Actinomycetes</taxon>
        <taxon>Micromonosporales</taxon>
        <taxon>Micromonosporaceae</taxon>
        <taxon>Micromonospora</taxon>
    </lineage>
</organism>
<sequence>MYEVDDQPFGQRILSWTGGPANPDRFVALGGVRLPAEPDPAALRHTLDAILARHPVLGAGPVGLRTVDDVWAAASAGRYPPDAKCLLWAYLAGRELLLVAHHNVSDPWSMRLLLREVLKPGTGPAPSYHGSTSTPAPERVNRSVPFWRELLADVPALAPGADDDKGTAEIRTPSGITQQQAAEVARAVRSTPFVVLLTAFAQALGPLSPGEAVIPVLTHGRQRSEWDTVGLYMNVLPVRLGTPTVGAVHRAFAEAYAHEIPFPVLLDAVPQTGPLFADGGPGLAQFEVIQVPEGAGIEPLTIPPGLGLGGPLLPVNGLAFWLEPGAGGAYTACVRYRRSHRGADMQALVRRFIDSWEEIRADAQRA</sequence>
<dbReference type="GO" id="GO:0031177">
    <property type="term" value="F:phosphopantetheine binding"/>
    <property type="evidence" value="ECO:0007669"/>
    <property type="project" value="TreeGrafter"/>
</dbReference>
<dbReference type="PANTHER" id="PTHR45527:SF1">
    <property type="entry name" value="FATTY ACID SYNTHASE"/>
    <property type="match status" value="1"/>
</dbReference>
<proteinExistence type="predicted"/>
<dbReference type="EMBL" id="PYBV01000063">
    <property type="protein sequence ID" value="PYC63372.1"/>
    <property type="molecule type" value="Genomic_DNA"/>
</dbReference>
<evidence type="ECO:0008006" key="3">
    <source>
        <dbReference type="Google" id="ProtNLM"/>
    </source>
</evidence>
<reference evidence="1 2" key="1">
    <citation type="submission" date="2018-03" db="EMBL/GenBank/DDBJ databases">
        <title>Bioinformatic expansion and discovery of thiopeptide antibiotics.</title>
        <authorList>
            <person name="Schwalen C.J."/>
            <person name="Hudson G.A."/>
            <person name="Mitchell D.A."/>
        </authorList>
    </citation>
    <scope>NUCLEOTIDE SEQUENCE [LARGE SCALE GENOMIC DNA]</scope>
    <source>
        <strain evidence="1 2">NRRL 8041</strain>
    </source>
</reference>
<protein>
    <recommendedName>
        <fullName evidence="3">Condensation domain-containing protein</fullName>
    </recommendedName>
</protein>
<dbReference type="PANTHER" id="PTHR45527">
    <property type="entry name" value="NONRIBOSOMAL PEPTIDE SYNTHETASE"/>
    <property type="match status" value="1"/>
</dbReference>
<dbReference type="Proteomes" id="UP000248333">
    <property type="component" value="Unassembled WGS sequence"/>
</dbReference>
<dbReference type="GO" id="GO:0043041">
    <property type="term" value="P:amino acid activation for nonribosomal peptide biosynthetic process"/>
    <property type="evidence" value="ECO:0007669"/>
    <property type="project" value="TreeGrafter"/>
</dbReference>
<dbReference type="Gene3D" id="3.30.559.10">
    <property type="entry name" value="Chloramphenicol acetyltransferase-like domain"/>
    <property type="match status" value="1"/>
</dbReference>
<dbReference type="SUPFAM" id="SSF52777">
    <property type="entry name" value="CoA-dependent acyltransferases"/>
    <property type="match status" value="2"/>
</dbReference>
<dbReference type="AlphaFoldDB" id="A0A318NJY3"/>
<gene>
    <name evidence="1" type="ORF">C7C45_32240</name>
</gene>
<keyword evidence="2" id="KW-1185">Reference proteome</keyword>
<dbReference type="Gene3D" id="3.30.559.30">
    <property type="entry name" value="Nonribosomal peptide synthetase, condensation domain"/>
    <property type="match status" value="1"/>
</dbReference>
<accession>A0A318NJY3</accession>
<evidence type="ECO:0000313" key="2">
    <source>
        <dbReference type="Proteomes" id="UP000248333"/>
    </source>
</evidence>
<comment type="caution">
    <text evidence="1">The sequence shown here is derived from an EMBL/GenBank/DDBJ whole genome shotgun (WGS) entry which is preliminary data.</text>
</comment>
<dbReference type="InterPro" id="IPR023213">
    <property type="entry name" value="CAT-like_dom_sf"/>
</dbReference>